<dbReference type="SUPFAM" id="SSF52058">
    <property type="entry name" value="L domain-like"/>
    <property type="match status" value="1"/>
</dbReference>
<dbReference type="InterPro" id="IPR053139">
    <property type="entry name" value="Surface_bspA-like"/>
</dbReference>
<dbReference type="PANTHER" id="PTHR45661:SF3">
    <property type="entry name" value="IG-LIKE DOMAIN-CONTAINING PROTEIN"/>
    <property type="match status" value="1"/>
</dbReference>
<dbReference type="InterPro" id="IPR032675">
    <property type="entry name" value="LRR_dom_sf"/>
</dbReference>
<dbReference type="Gene3D" id="3.80.10.10">
    <property type="entry name" value="Ribonuclease Inhibitor"/>
    <property type="match status" value="1"/>
</dbReference>
<evidence type="ECO:0000313" key="1">
    <source>
        <dbReference type="EMBL" id="MPM76362.1"/>
    </source>
</evidence>
<accession>A0A645CHK2</accession>
<gene>
    <name evidence="1" type="ORF">SDC9_123360</name>
</gene>
<dbReference type="PANTHER" id="PTHR45661">
    <property type="entry name" value="SURFACE ANTIGEN"/>
    <property type="match status" value="1"/>
</dbReference>
<dbReference type="InterPro" id="IPR026906">
    <property type="entry name" value="LRR_5"/>
</dbReference>
<reference evidence="1" key="1">
    <citation type="submission" date="2019-08" db="EMBL/GenBank/DDBJ databases">
        <authorList>
            <person name="Kucharzyk K."/>
            <person name="Murdoch R.W."/>
            <person name="Higgins S."/>
            <person name="Loffler F."/>
        </authorList>
    </citation>
    <scope>NUCLEOTIDE SEQUENCE</scope>
</reference>
<dbReference type="Pfam" id="PF13306">
    <property type="entry name" value="LRR_5"/>
    <property type="match status" value="1"/>
</dbReference>
<proteinExistence type="predicted"/>
<protein>
    <recommendedName>
        <fullName evidence="2">Cell surface protein</fullName>
    </recommendedName>
</protein>
<dbReference type="EMBL" id="VSSQ01027231">
    <property type="protein sequence ID" value="MPM76362.1"/>
    <property type="molecule type" value="Genomic_DNA"/>
</dbReference>
<organism evidence="1">
    <name type="scientific">bioreactor metagenome</name>
    <dbReference type="NCBI Taxonomy" id="1076179"/>
    <lineage>
        <taxon>unclassified sequences</taxon>
        <taxon>metagenomes</taxon>
        <taxon>ecological metagenomes</taxon>
    </lineage>
</organism>
<comment type="caution">
    <text evidence="1">The sequence shown here is derived from an EMBL/GenBank/DDBJ whole genome shotgun (WGS) entry which is preliminary data.</text>
</comment>
<evidence type="ECO:0008006" key="2">
    <source>
        <dbReference type="Google" id="ProtNLM"/>
    </source>
</evidence>
<sequence>MTSISIPNSVISIGKYAFEDCRSLISIVLSNGITSIGEYAFYNCYSLTSITLPDGVSSIGDNAFAKTSLNSIILPNSVTSIGYGAFFQCYELTSITIGSGIKNIQTSVFDACWNIQEIYIKATTPPQMQSDIPNQSAVKLYVPKGSKEIYQNNESWSGFKEYIEVDYGIRESYLWIN</sequence>
<dbReference type="AlphaFoldDB" id="A0A645CHK2"/>
<name>A0A645CHK2_9ZZZZ</name>